<dbReference type="Proteomes" id="UP000887572">
    <property type="component" value="Unplaced"/>
</dbReference>
<organism evidence="3 4">
    <name type="scientific">Globodera rostochiensis</name>
    <name type="common">Golden nematode worm</name>
    <name type="synonym">Heterodera rostochiensis</name>
    <dbReference type="NCBI Taxonomy" id="31243"/>
    <lineage>
        <taxon>Eukaryota</taxon>
        <taxon>Metazoa</taxon>
        <taxon>Ecdysozoa</taxon>
        <taxon>Nematoda</taxon>
        <taxon>Chromadorea</taxon>
        <taxon>Rhabditida</taxon>
        <taxon>Tylenchina</taxon>
        <taxon>Tylenchomorpha</taxon>
        <taxon>Tylenchoidea</taxon>
        <taxon>Heteroderidae</taxon>
        <taxon>Heteroderinae</taxon>
        <taxon>Globodera</taxon>
    </lineage>
</organism>
<protein>
    <submittedName>
        <fullName evidence="4">Uncharacterized protein</fullName>
    </submittedName>
</protein>
<accession>A0A914GTM2</accession>
<evidence type="ECO:0000313" key="4">
    <source>
        <dbReference type="WBParaSite" id="Gr19_v10_g1111.t1"/>
    </source>
</evidence>
<sequence>MASNPTHSQPDDSHPLVYTLTPLGRHPPRQIFHRADAVNAQRQPTVQPINSPQALEQTAERDPNAEEHQQTPQQVAEMAANVSPLRAVKSSPQLISPDSVDLKRDLRSVLVQQNEQNEESGTELRRSRSDAAIVNLRTYDFPQAMDEGGTDPTPARSYERFPDEDDERGESPFIELRRLYSKTVAALQWLMPTLLWLWQFRTFRFLVILLTVYFGLGLVEHWAITLTATVVGWTWPSMHLILATTQGCLYYLTDWCSWMDEFLSCSFCDMAARYCQQYGLMCEDQCSFVNHVTERTIVFGRRF</sequence>
<feature type="transmembrane region" description="Helical" evidence="2">
    <location>
        <begin position="230"/>
        <end position="252"/>
    </location>
</feature>
<feature type="region of interest" description="Disordered" evidence="1">
    <location>
        <begin position="1"/>
        <end position="77"/>
    </location>
</feature>
<feature type="region of interest" description="Disordered" evidence="1">
    <location>
        <begin position="143"/>
        <end position="167"/>
    </location>
</feature>
<feature type="compositionally biased region" description="Polar residues" evidence="1">
    <location>
        <begin position="40"/>
        <end position="56"/>
    </location>
</feature>
<keyword evidence="2" id="KW-1133">Transmembrane helix</keyword>
<feature type="transmembrane region" description="Helical" evidence="2">
    <location>
        <begin position="205"/>
        <end position="224"/>
    </location>
</feature>
<proteinExistence type="predicted"/>
<name>A0A914GTM2_GLORO</name>
<keyword evidence="2" id="KW-0812">Transmembrane</keyword>
<dbReference type="AlphaFoldDB" id="A0A914GTM2"/>
<keyword evidence="2" id="KW-0472">Membrane</keyword>
<evidence type="ECO:0000313" key="3">
    <source>
        <dbReference type="Proteomes" id="UP000887572"/>
    </source>
</evidence>
<evidence type="ECO:0000256" key="1">
    <source>
        <dbReference type="SAM" id="MobiDB-lite"/>
    </source>
</evidence>
<keyword evidence="3" id="KW-1185">Reference proteome</keyword>
<reference evidence="4" key="1">
    <citation type="submission" date="2022-11" db="UniProtKB">
        <authorList>
            <consortium name="WormBaseParasite"/>
        </authorList>
    </citation>
    <scope>IDENTIFICATION</scope>
</reference>
<feature type="compositionally biased region" description="Basic and acidic residues" evidence="1">
    <location>
        <begin position="58"/>
        <end position="69"/>
    </location>
</feature>
<dbReference type="WBParaSite" id="Gr19_v10_g1111.t1">
    <property type="protein sequence ID" value="Gr19_v10_g1111.t1"/>
    <property type="gene ID" value="Gr19_v10_g1111"/>
</dbReference>
<evidence type="ECO:0000256" key="2">
    <source>
        <dbReference type="SAM" id="Phobius"/>
    </source>
</evidence>